<dbReference type="EMBL" id="VUBA01000014">
    <property type="protein sequence ID" value="MPQ82682.1"/>
    <property type="molecule type" value="Genomic_DNA"/>
</dbReference>
<reference evidence="1 2" key="1">
    <citation type="submission" date="2019-09" db="EMBL/GenBank/DDBJ databases">
        <title>The draft genomes of Allium pathogen Pseudomonas sp.</title>
        <authorList>
            <person name="Fujikawa T."/>
            <person name="Sawada H."/>
        </authorList>
    </citation>
    <scope>NUCLEOTIDE SEQUENCE [LARGE SCALE GENOMIC DNA]</scope>
    <source>
        <strain evidence="1 2">MAFF 730085</strain>
    </source>
</reference>
<dbReference type="AlphaFoldDB" id="A0A5N7JMV3"/>
<protein>
    <submittedName>
        <fullName evidence="1">Uncharacterized protein</fullName>
    </submittedName>
</protein>
<dbReference type="Proteomes" id="UP000325438">
    <property type="component" value="Unassembled WGS sequence"/>
</dbReference>
<name>A0A5N7JMV3_9PSED</name>
<gene>
    <name evidence="1" type="ORF">F0170_00980</name>
</gene>
<evidence type="ECO:0000313" key="1">
    <source>
        <dbReference type="EMBL" id="MPQ82682.1"/>
    </source>
</evidence>
<evidence type="ECO:0000313" key="2">
    <source>
        <dbReference type="Proteomes" id="UP000325438"/>
    </source>
</evidence>
<comment type="caution">
    <text evidence="1">The sequence shown here is derived from an EMBL/GenBank/DDBJ whole genome shotgun (WGS) entry which is preliminary data.</text>
</comment>
<sequence length="499" mass="57803">MTTKKTTTMIYKHLNFKNNSSGMSKLFKSLAHSLRISPTVENKILATKVLEWDEDRAHLNLIYHASLGKAPILLSTLSEKQKVSIQESFITNVVDEQTLKDESSSLRDTLSKRKAKVNKWHNFIQDETDPLRVFLAKILNEKAIFDVENEIDELSQFSFDRKKQKTEAVRKFLELHNMVLENKSDLSRNKIFVQEAFFKIPSHNNVKISTADSISNIYSFYKENFPDYPIKLIVFHGDEIGDHPHIFIDGKNKRTGKYDLLTAQKNFVNDNIETLKGEYPNATVLDFSKREYSAKKLQAQYFQSLFYAHSNKMLGNYDVEAKKLEKTKENNARMALIEADAKKPKIQREYSYYNAQLKEQNQALLQVDAELIQRKESIKLITESSRDLLKINKDLAVENKVLQETSRTLETKIANLSERFNLMVERLKDIASSVSVFVVDLMTKNNAQKSRYDIEAKQNAFLQEFETYEPINDTLEKMAETAPNYQIKNEVLGLKKYSN</sequence>
<dbReference type="RefSeq" id="WP_152748459.1">
    <property type="nucleotide sequence ID" value="NZ_VUBA01000014.1"/>
</dbReference>
<accession>A0A5N7JMV3</accession>
<proteinExistence type="predicted"/>
<organism evidence="1 2">
    <name type="scientific">Pseudomonas kitaguniensis</name>
    <dbReference type="NCBI Taxonomy" id="2607908"/>
    <lineage>
        <taxon>Bacteria</taxon>
        <taxon>Pseudomonadati</taxon>
        <taxon>Pseudomonadota</taxon>
        <taxon>Gammaproteobacteria</taxon>
        <taxon>Pseudomonadales</taxon>
        <taxon>Pseudomonadaceae</taxon>
        <taxon>Pseudomonas</taxon>
    </lineage>
</organism>